<dbReference type="OrthoDB" id="2192888at2759"/>
<dbReference type="EMBL" id="KZ029357">
    <property type="protein sequence ID" value="PIO13614.1"/>
    <property type="molecule type" value="Genomic_DNA"/>
</dbReference>
<gene>
    <name evidence="2" type="ORF">AB205_0006280</name>
</gene>
<feature type="non-terminal residue" evidence="2">
    <location>
        <position position="139"/>
    </location>
</feature>
<reference evidence="3" key="1">
    <citation type="journal article" date="2017" name="Nat. Commun.">
        <title>The North American bullfrog draft genome provides insight into hormonal regulation of long noncoding RNA.</title>
        <authorList>
            <person name="Hammond S.A."/>
            <person name="Warren R.L."/>
            <person name="Vandervalk B.P."/>
            <person name="Kucuk E."/>
            <person name="Khan H."/>
            <person name="Gibb E.A."/>
            <person name="Pandoh P."/>
            <person name="Kirk H."/>
            <person name="Zhao Y."/>
            <person name="Jones M."/>
            <person name="Mungall A.J."/>
            <person name="Coope R."/>
            <person name="Pleasance S."/>
            <person name="Moore R.A."/>
            <person name="Holt R.A."/>
            <person name="Round J.M."/>
            <person name="Ohora S."/>
            <person name="Walle B.V."/>
            <person name="Veldhoen N."/>
            <person name="Helbing C.C."/>
            <person name="Birol I."/>
        </authorList>
    </citation>
    <scope>NUCLEOTIDE SEQUENCE [LARGE SCALE GENOMIC DNA]</scope>
</reference>
<dbReference type="Proteomes" id="UP000228934">
    <property type="component" value="Unassembled WGS sequence"/>
</dbReference>
<dbReference type="AlphaFoldDB" id="A0A2G9QDD4"/>
<protein>
    <submittedName>
        <fullName evidence="2">Uncharacterized protein</fullName>
    </submittedName>
</protein>
<evidence type="ECO:0000256" key="1">
    <source>
        <dbReference type="SAM" id="MobiDB-lite"/>
    </source>
</evidence>
<sequence length="139" mass="14814">MWTGPPEETAGPGSRCADGEVGEAALRCVREDEAPEGATAATATRRRGDTGRPHGAVLPSARKSDLTVDAVKLHNDLQSGSLSIQKRPEEEEEEMAVTERSGATFLSGLSDCTNITFNKVQRFWESNSAAHKEVGDDSG</sequence>
<evidence type="ECO:0000313" key="3">
    <source>
        <dbReference type="Proteomes" id="UP000228934"/>
    </source>
</evidence>
<evidence type="ECO:0000313" key="2">
    <source>
        <dbReference type="EMBL" id="PIO13614.1"/>
    </source>
</evidence>
<keyword evidence="3" id="KW-1185">Reference proteome</keyword>
<organism evidence="2 3">
    <name type="scientific">Aquarana catesbeiana</name>
    <name type="common">American bullfrog</name>
    <name type="synonym">Rana catesbeiana</name>
    <dbReference type="NCBI Taxonomy" id="8400"/>
    <lineage>
        <taxon>Eukaryota</taxon>
        <taxon>Metazoa</taxon>
        <taxon>Chordata</taxon>
        <taxon>Craniata</taxon>
        <taxon>Vertebrata</taxon>
        <taxon>Euteleostomi</taxon>
        <taxon>Amphibia</taxon>
        <taxon>Batrachia</taxon>
        <taxon>Anura</taxon>
        <taxon>Neobatrachia</taxon>
        <taxon>Ranoidea</taxon>
        <taxon>Ranidae</taxon>
        <taxon>Aquarana</taxon>
    </lineage>
</organism>
<feature type="region of interest" description="Disordered" evidence="1">
    <location>
        <begin position="78"/>
        <end position="102"/>
    </location>
</feature>
<proteinExistence type="predicted"/>
<feature type="region of interest" description="Disordered" evidence="1">
    <location>
        <begin position="28"/>
        <end position="63"/>
    </location>
</feature>
<name>A0A2G9QDD4_AQUCT</name>
<accession>A0A2G9QDD4</accession>